<proteinExistence type="predicted"/>
<name>A0AA41R5R8_9BACT</name>
<dbReference type="AlphaFoldDB" id="A0AA41R5R8"/>
<accession>A0AA41R5R8</accession>
<evidence type="ECO:0000313" key="2">
    <source>
        <dbReference type="Proteomes" id="UP001165427"/>
    </source>
</evidence>
<evidence type="ECO:0000313" key="1">
    <source>
        <dbReference type="EMBL" id="MCJ8501356.1"/>
    </source>
</evidence>
<dbReference type="RefSeq" id="WP_246908752.1">
    <property type="nucleotide sequence ID" value="NZ_JALJRB010000013.1"/>
</dbReference>
<gene>
    <name evidence="1" type="ORF">MRX98_12295</name>
</gene>
<reference evidence="1" key="1">
    <citation type="submission" date="2022-04" db="EMBL/GenBank/DDBJ databases">
        <title>Desulfatitalea alkaliphila sp. nov., a novel anaerobic sulfate-reducing bacterium isolated from terrestrial mud volcano, Taman Peninsula, Russia.</title>
        <authorList>
            <person name="Khomyakova M.A."/>
            <person name="Merkel A.Y."/>
            <person name="Slobodkin A.I."/>
        </authorList>
    </citation>
    <scope>NUCLEOTIDE SEQUENCE</scope>
    <source>
        <strain evidence="1">M08but</strain>
    </source>
</reference>
<keyword evidence="2" id="KW-1185">Reference proteome</keyword>
<protein>
    <submittedName>
        <fullName evidence="1">Uncharacterized protein</fullName>
    </submittedName>
</protein>
<comment type="caution">
    <text evidence="1">The sequence shown here is derived from an EMBL/GenBank/DDBJ whole genome shotgun (WGS) entry which is preliminary data.</text>
</comment>
<dbReference type="EMBL" id="JALJRB010000013">
    <property type="protein sequence ID" value="MCJ8501356.1"/>
    <property type="molecule type" value="Genomic_DNA"/>
</dbReference>
<dbReference type="Proteomes" id="UP001165427">
    <property type="component" value="Unassembled WGS sequence"/>
</dbReference>
<sequence>MTIKRPKRSIADRLLHALGKKRGIILPDKSHEEYGPHVYAVAEKECFWKALLRPKGESLPQGMTDLMAFLEILDGRNRKPHNQ</sequence>
<organism evidence="1 2">
    <name type="scientific">Desulfatitalea alkaliphila</name>
    <dbReference type="NCBI Taxonomy" id="2929485"/>
    <lineage>
        <taxon>Bacteria</taxon>
        <taxon>Pseudomonadati</taxon>
        <taxon>Thermodesulfobacteriota</taxon>
        <taxon>Desulfobacteria</taxon>
        <taxon>Desulfobacterales</taxon>
        <taxon>Desulfosarcinaceae</taxon>
        <taxon>Desulfatitalea</taxon>
    </lineage>
</organism>